<sequence>MQNFVLVDDLGDFVGFTNDAIYPPIPIMRKEPVYHVKEDGSLLIGEDGDPVQIGEVEVIDGYERNPAIPETAIEISDEEYCDFLDNQGQRQWDANLKKFVEYVPPPVAPSVDSYRVATQAMLDEKANERQYDSGATLASYVNSTIPQWAQEAQTFVAWRDQVWSHALTELSKVEAGEREIPTIEEFIAELPAFEWPVAIAYRAHV</sequence>
<reference evidence="1" key="1">
    <citation type="journal article" date="2014" name="Int. J. Syst. Evol. Microbiol.">
        <title>Complete genome sequence of Corynebacterium casei LMG S-19264T (=DSM 44701T), isolated from a smear-ripened cheese.</title>
        <authorList>
            <consortium name="US DOE Joint Genome Institute (JGI-PGF)"/>
            <person name="Walter F."/>
            <person name="Albersmeier A."/>
            <person name="Kalinowski J."/>
            <person name="Ruckert C."/>
        </authorList>
    </citation>
    <scope>NUCLEOTIDE SEQUENCE</scope>
    <source>
        <strain evidence="1">KCTC 42097</strain>
    </source>
</reference>
<proteinExistence type="predicted"/>
<comment type="caution">
    <text evidence="1">The sequence shown here is derived from an EMBL/GenBank/DDBJ whole genome shotgun (WGS) entry which is preliminary data.</text>
</comment>
<keyword evidence="2" id="KW-1185">Reference proteome</keyword>
<accession>A0A8J3DR73</accession>
<name>A0A8J3DR73_9HYPH</name>
<organism evidence="1 2">
    <name type="scientific">Limoniibacter endophyticus</name>
    <dbReference type="NCBI Taxonomy" id="1565040"/>
    <lineage>
        <taxon>Bacteria</taxon>
        <taxon>Pseudomonadati</taxon>
        <taxon>Pseudomonadota</taxon>
        <taxon>Alphaproteobacteria</taxon>
        <taxon>Hyphomicrobiales</taxon>
        <taxon>Bartonellaceae</taxon>
        <taxon>Limoniibacter</taxon>
    </lineage>
</organism>
<reference evidence="1" key="2">
    <citation type="submission" date="2020-09" db="EMBL/GenBank/DDBJ databases">
        <authorList>
            <person name="Sun Q."/>
            <person name="Kim S."/>
        </authorList>
    </citation>
    <scope>NUCLEOTIDE SEQUENCE</scope>
    <source>
        <strain evidence="1">KCTC 42097</strain>
    </source>
</reference>
<dbReference type="Proteomes" id="UP000641137">
    <property type="component" value="Unassembled WGS sequence"/>
</dbReference>
<evidence type="ECO:0000313" key="1">
    <source>
        <dbReference type="EMBL" id="GHC79306.1"/>
    </source>
</evidence>
<protein>
    <submittedName>
        <fullName evidence="1">Uncharacterized protein</fullName>
    </submittedName>
</protein>
<gene>
    <name evidence="1" type="ORF">GCM10010136_31750</name>
</gene>
<dbReference type="EMBL" id="BMZO01000011">
    <property type="protein sequence ID" value="GHC79306.1"/>
    <property type="molecule type" value="Genomic_DNA"/>
</dbReference>
<dbReference type="RefSeq" id="WP_189492442.1">
    <property type="nucleotide sequence ID" value="NZ_BMZO01000011.1"/>
</dbReference>
<evidence type="ECO:0000313" key="2">
    <source>
        <dbReference type="Proteomes" id="UP000641137"/>
    </source>
</evidence>
<dbReference type="AlphaFoldDB" id="A0A8J3DR73"/>